<comment type="caution">
    <text evidence="9">The sequence shown here is derived from an EMBL/GenBank/DDBJ whole genome shotgun (WGS) entry which is preliminary data.</text>
</comment>
<dbReference type="PANTHER" id="PTHR34702">
    <property type="entry name" value="NA(+)/H(+) ANTIPORTER SUBUNIT F1"/>
    <property type="match status" value="1"/>
</dbReference>
<keyword evidence="3" id="KW-0813">Transport</keyword>
<evidence type="ECO:0000313" key="10">
    <source>
        <dbReference type="Proteomes" id="UP000274909"/>
    </source>
</evidence>
<dbReference type="Pfam" id="PF04066">
    <property type="entry name" value="MrpF_PhaF"/>
    <property type="match status" value="1"/>
</dbReference>
<dbReference type="Proteomes" id="UP000274909">
    <property type="component" value="Unassembled WGS sequence"/>
</dbReference>
<comment type="subcellular location">
    <subcellularLocation>
        <location evidence="1">Cell membrane</location>
        <topology evidence="1">Multi-pass membrane protein</topology>
    </subcellularLocation>
</comment>
<keyword evidence="10" id="KW-1185">Reference proteome</keyword>
<gene>
    <name evidence="9" type="ORF">ELQ94_16720</name>
</gene>
<dbReference type="GO" id="GO:0015385">
    <property type="term" value="F:sodium:proton antiporter activity"/>
    <property type="evidence" value="ECO:0007669"/>
    <property type="project" value="TreeGrafter"/>
</dbReference>
<sequence>MIGIDIAIGIVVVAWLASAYRILKGPTEADRAIAGDLLLFGMVALVALFGVRIASAATFDIVLVAAFVGFLGALSLARVLMRGKR</sequence>
<keyword evidence="4" id="KW-1003">Cell membrane</keyword>
<evidence type="ECO:0000256" key="2">
    <source>
        <dbReference type="ARBA" id="ARBA00009212"/>
    </source>
</evidence>
<comment type="similarity">
    <text evidence="2">Belongs to the CPA3 antiporters (TC 2.A.63) subunit F family.</text>
</comment>
<evidence type="ECO:0000256" key="7">
    <source>
        <dbReference type="ARBA" id="ARBA00023136"/>
    </source>
</evidence>
<proteinExistence type="inferred from homology"/>
<feature type="transmembrane region" description="Helical" evidence="8">
    <location>
        <begin position="6"/>
        <end position="23"/>
    </location>
</feature>
<evidence type="ECO:0000256" key="3">
    <source>
        <dbReference type="ARBA" id="ARBA00022448"/>
    </source>
</evidence>
<evidence type="ECO:0000256" key="6">
    <source>
        <dbReference type="ARBA" id="ARBA00022989"/>
    </source>
</evidence>
<evidence type="ECO:0000256" key="4">
    <source>
        <dbReference type="ARBA" id="ARBA00022475"/>
    </source>
</evidence>
<keyword evidence="5 8" id="KW-0812">Transmembrane</keyword>
<dbReference type="EMBL" id="RZGZ01000007">
    <property type="protein sequence ID" value="RUQ96949.1"/>
    <property type="molecule type" value="Genomic_DNA"/>
</dbReference>
<organism evidence="9 10">
    <name type="scientific">Labedella endophytica</name>
    <dbReference type="NCBI Taxonomy" id="1523160"/>
    <lineage>
        <taxon>Bacteria</taxon>
        <taxon>Bacillati</taxon>
        <taxon>Actinomycetota</taxon>
        <taxon>Actinomycetes</taxon>
        <taxon>Micrococcales</taxon>
        <taxon>Microbacteriaceae</taxon>
        <taxon>Labedella</taxon>
    </lineage>
</organism>
<dbReference type="InterPro" id="IPR007208">
    <property type="entry name" value="MrpF/PhaF-like"/>
</dbReference>
<dbReference type="AlphaFoldDB" id="A0A3S0XJK4"/>
<evidence type="ECO:0000313" key="9">
    <source>
        <dbReference type="EMBL" id="RUQ96949.1"/>
    </source>
</evidence>
<dbReference type="PANTHER" id="PTHR34702:SF1">
    <property type="entry name" value="NA(+)_H(+) ANTIPORTER SUBUNIT F"/>
    <property type="match status" value="1"/>
</dbReference>
<feature type="transmembrane region" description="Helical" evidence="8">
    <location>
        <begin position="61"/>
        <end position="81"/>
    </location>
</feature>
<reference evidence="9 10" key="1">
    <citation type="submission" date="2018-12" db="EMBL/GenBank/DDBJ databases">
        <authorList>
            <person name="Li F."/>
        </authorList>
    </citation>
    <scope>NUCLEOTIDE SEQUENCE [LARGE SCALE GENOMIC DNA]</scope>
    <source>
        <strain evidence="9 10">EGI 6500705</strain>
    </source>
</reference>
<name>A0A3S0XJK4_9MICO</name>
<dbReference type="OrthoDB" id="3402829at2"/>
<evidence type="ECO:0000256" key="1">
    <source>
        <dbReference type="ARBA" id="ARBA00004651"/>
    </source>
</evidence>
<protein>
    <submittedName>
        <fullName evidence="9">Pesticidal protein Cry26Aa</fullName>
    </submittedName>
</protein>
<keyword evidence="7 8" id="KW-0472">Membrane</keyword>
<keyword evidence="6 8" id="KW-1133">Transmembrane helix</keyword>
<evidence type="ECO:0000256" key="8">
    <source>
        <dbReference type="SAM" id="Phobius"/>
    </source>
</evidence>
<evidence type="ECO:0000256" key="5">
    <source>
        <dbReference type="ARBA" id="ARBA00022692"/>
    </source>
</evidence>
<feature type="transmembrane region" description="Helical" evidence="8">
    <location>
        <begin position="35"/>
        <end position="55"/>
    </location>
</feature>
<accession>A0A3S0XJK4</accession>
<dbReference type="GO" id="GO:0005886">
    <property type="term" value="C:plasma membrane"/>
    <property type="evidence" value="ECO:0007669"/>
    <property type="project" value="UniProtKB-SubCell"/>
</dbReference>